<keyword evidence="8" id="KW-0496">Mitochondrion</keyword>
<comment type="similarity">
    <text evidence="3 9">Belongs to the BCKDHA family.</text>
</comment>
<protein>
    <recommendedName>
        <fullName evidence="9">2-oxoisovalerate dehydrogenase subunit alpha</fullName>
        <ecNumber evidence="9">1.2.4.4</ecNumber>
    </recommendedName>
    <alternativeName>
        <fullName evidence="9">Branched-chain alpha-keto acid dehydrogenase E1 component alpha chain</fullName>
    </alternativeName>
</protein>
<evidence type="ECO:0000256" key="2">
    <source>
        <dbReference type="ARBA" id="ARBA00004305"/>
    </source>
</evidence>
<dbReference type="InterPro" id="IPR050771">
    <property type="entry name" value="Alpha-ketoacid_DH_E1_comp"/>
</dbReference>
<comment type="catalytic activity">
    <reaction evidence="9">
        <text>N(6)-[(R)-lipoyl]-L-lysyl-[protein] + 3-methyl-2-oxobutanoate + H(+) = N(6)-[(R)-S(8)-2-methylpropanoyldihydrolipoyl]-L-lysyl-[protein] + CO2</text>
        <dbReference type="Rhea" id="RHEA:13457"/>
        <dbReference type="Rhea" id="RHEA-COMP:10474"/>
        <dbReference type="Rhea" id="RHEA-COMP:10497"/>
        <dbReference type="ChEBI" id="CHEBI:11851"/>
        <dbReference type="ChEBI" id="CHEBI:15378"/>
        <dbReference type="ChEBI" id="CHEBI:16526"/>
        <dbReference type="ChEBI" id="CHEBI:83099"/>
        <dbReference type="ChEBI" id="CHEBI:83142"/>
        <dbReference type="EC" id="1.2.4.4"/>
    </reaction>
</comment>
<dbReference type="InterPro" id="IPR001017">
    <property type="entry name" value="DH_E1"/>
</dbReference>
<dbReference type="GO" id="GO:0009083">
    <property type="term" value="P:branched-chain amino acid catabolic process"/>
    <property type="evidence" value="ECO:0007669"/>
    <property type="project" value="TreeGrafter"/>
</dbReference>
<evidence type="ECO:0000259" key="10">
    <source>
        <dbReference type="Pfam" id="PF00676"/>
    </source>
</evidence>
<evidence type="ECO:0000256" key="9">
    <source>
        <dbReference type="RuleBase" id="RU365014"/>
    </source>
</evidence>
<reference evidence="11 12" key="1">
    <citation type="submission" date="2016-07" db="EMBL/GenBank/DDBJ databases">
        <title>Pervasive Adenine N6-methylation of Active Genes in Fungi.</title>
        <authorList>
            <consortium name="DOE Joint Genome Institute"/>
            <person name="Mondo S.J."/>
            <person name="Dannebaum R.O."/>
            <person name="Kuo R.C."/>
            <person name="Labutti K."/>
            <person name="Haridas S."/>
            <person name="Kuo A."/>
            <person name="Salamov A."/>
            <person name="Ahrendt S.R."/>
            <person name="Lipzen A."/>
            <person name="Sullivan W."/>
            <person name="Andreopoulos W.B."/>
            <person name="Clum A."/>
            <person name="Lindquist E."/>
            <person name="Daum C."/>
            <person name="Ramamoorthy G.K."/>
            <person name="Gryganskyi A."/>
            <person name="Culley D."/>
            <person name="Magnuson J.K."/>
            <person name="James T.Y."/>
            <person name="O'Malley M.A."/>
            <person name="Stajich J.E."/>
            <person name="Spatafora J.W."/>
            <person name="Visel A."/>
            <person name="Grigoriev I.V."/>
        </authorList>
    </citation>
    <scope>NUCLEOTIDE SEQUENCE [LARGE SCALE GENOMIC DNA]</scope>
    <source>
        <strain evidence="11 12">JEL800</strain>
    </source>
</reference>
<organism evidence="11 12">
    <name type="scientific">Rhizoclosmatium globosum</name>
    <dbReference type="NCBI Taxonomy" id="329046"/>
    <lineage>
        <taxon>Eukaryota</taxon>
        <taxon>Fungi</taxon>
        <taxon>Fungi incertae sedis</taxon>
        <taxon>Chytridiomycota</taxon>
        <taxon>Chytridiomycota incertae sedis</taxon>
        <taxon>Chytridiomycetes</taxon>
        <taxon>Chytridiales</taxon>
        <taxon>Chytriomycetaceae</taxon>
        <taxon>Rhizoclosmatium</taxon>
    </lineage>
</organism>
<dbReference type="GO" id="GO:0003863">
    <property type="term" value="F:branched-chain 2-oxo acid dehydrogenase activity"/>
    <property type="evidence" value="ECO:0007669"/>
    <property type="project" value="UniProtKB-EC"/>
</dbReference>
<keyword evidence="6" id="KW-0630">Potassium</keyword>
<dbReference type="GO" id="GO:0005759">
    <property type="term" value="C:mitochondrial matrix"/>
    <property type="evidence" value="ECO:0007669"/>
    <property type="project" value="UniProtKB-SubCell"/>
</dbReference>
<dbReference type="Proteomes" id="UP000193642">
    <property type="component" value="Unassembled WGS sequence"/>
</dbReference>
<dbReference type="FunFam" id="3.40.50.970:FF:000015">
    <property type="entry name" value="2-oxoisovalerate dehydrogenase subunit alpha"/>
    <property type="match status" value="1"/>
</dbReference>
<dbReference type="InterPro" id="IPR029061">
    <property type="entry name" value="THDP-binding"/>
</dbReference>
<dbReference type="PANTHER" id="PTHR43380">
    <property type="entry name" value="2-OXOISOVALERATE DEHYDROGENASE SUBUNIT ALPHA, MITOCHONDRIAL"/>
    <property type="match status" value="1"/>
</dbReference>
<name>A0A1Y2BX83_9FUNG</name>
<accession>A0A1Y2BX83</accession>
<dbReference type="SUPFAM" id="SSF52518">
    <property type="entry name" value="Thiamin diphosphate-binding fold (THDP-binding)"/>
    <property type="match status" value="1"/>
</dbReference>
<dbReference type="CDD" id="cd02000">
    <property type="entry name" value="TPP_E1_PDC_ADC_BCADC"/>
    <property type="match status" value="1"/>
</dbReference>
<gene>
    <name evidence="11" type="ORF">BCR33DRAFT_720213</name>
</gene>
<dbReference type="EMBL" id="MCGO01000040">
    <property type="protein sequence ID" value="ORY39379.1"/>
    <property type="molecule type" value="Genomic_DNA"/>
</dbReference>
<dbReference type="Pfam" id="PF00676">
    <property type="entry name" value="E1_dh"/>
    <property type="match status" value="1"/>
</dbReference>
<dbReference type="Gene3D" id="3.40.50.970">
    <property type="match status" value="1"/>
</dbReference>
<evidence type="ECO:0000256" key="6">
    <source>
        <dbReference type="ARBA" id="ARBA00022958"/>
    </source>
</evidence>
<proteinExistence type="inferred from homology"/>
<evidence type="ECO:0000313" key="12">
    <source>
        <dbReference type="Proteomes" id="UP000193642"/>
    </source>
</evidence>
<keyword evidence="5" id="KW-0809">Transit peptide</keyword>
<evidence type="ECO:0000256" key="4">
    <source>
        <dbReference type="ARBA" id="ARBA00022723"/>
    </source>
</evidence>
<dbReference type="EC" id="1.2.4.4" evidence="9"/>
<dbReference type="STRING" id="329046.A0A1Y2BX83"/>
<evidence type="ECO:0000256" key="1">
    <source>
        <dbReference type="ARBA" id="ARBA00001964"/>
    </source>
</evidence>
<keyword evidence="12" id="KW-1185">Reference proteome</keyword>
<keyword evidence="9" id="KW-0786">Thiamine pyrophosphate</keyword>
<keyword evidence="7 9" id="KW-0560">Oxidoreductase</keyword>
<sequence>MFTRLARFTRTSSVLPRLVRVRGNASASAATSLADKNVSFPGATFGSVYTEKMEFLSDFPTIPTYRVLDIEGKVIVEGQDPKIAEDNLIKMYQTMVKLNQMDLILYDAQRQGRISFYMTHHGEEATLLGTAAALTNDDVFFGQYREVGFMMYRGFTIQQCMHQCYGNENDLGKGHISSPLGPQIPQAAGSAYALKREGKDACVICFFGDGAASEGDFHAGLNIAATTEAPVIFFCRNNGYAISTPSHEQYRGDGIASRGHGYGMHTIRVDGNDVLAVYAATKEARRIAVEEHKPVLIEALTYRYCWTHSTSDDSSLPPKEEVADWTKQDNPINRFRKYLEAKKLWSEDKEQALRKEARAEILKAFSAAEKVKKPAVSNLFTDVYDELPWNLVEQKGKLDELMAKYPTHFDLDAHAKEPK</sequence>
<evidence type="ECO:0000256" key="7">
    <source>
        <dbReference type="ARBA" id="ARBA00023002"/>
    </source>
</evidence>
<dbReference type="OrthoDB" id="3845at2759"/>
<dbReference type="AlphaFoldDB" id="A0A1Y2BX83"/>
<evidence type="ECO:0000256" key="8">
    <source>
        <dbReference type="ARBA" id="ARBA00023128"/>
    </source>
</evidence>
<dbReference type="PANTHER" id="PTHR43380:SF1">
    <property type="entry name" value="2-OXOISOVALERATE DEHYDROGENASE SUBUNIT ALPHA, MITOCHONDRIAL"/>
    <property type="match status" value="1"/>
</dbReference>
<comment type="subcellular location">
    <subcellularLocation>
        <location evidence="2">Mitochondrion matrix</location>
    </subcellularLocation>
</comment>
<feature type="domain" description="Dehydrogenase E1 component" evidence="10">
    <location>
        <begin position="93"/>
        <end position="376"/>
    </location>
</feature>
<comment type="caution">
    <text evidence="11">The sequence shown here is derived from an EMBL/GenBank/DDBJ whole genome shotgun (WGS) entry which is preliminary data.</text>
</comment>
<keyword evidence="4" id="KW-0479">Metal-binding</keyword>
<evidence type="ECO:0000256" key="3">
    <source>
        <dbReference type="ARBA" id="ARBA00008646"/>
    </source>
</evidence>
<evidence type="ECO:0000313" key="11">
    <source>
        <dbReference type="EMBL" id="ORY39379.1"/>
    </source>
</evidence>
<dbReference type="GO" id="GO:0046872">
    <property type="term" value="F:metal ion binding"/>
    <property type="evidence" value="ECO:0007669"/>
    <property type="project" value="UniProtKB-KW"/>
</dbReference>
<evidence type="ECO:0000256" key="5">
    <source>
        <dbReference type="ARBA" id="ARBA00022946"/>
    </source>
</evidence>
<comment type="cofactor">
    <cofactor evidence="1 9">
        <name>thiamine diphosphate</name>
        <dbReference type="ChEBI" id="CHEBI:58937"/>
    </cofactor>
</comment>
<comment type="function">
    <text evidence="9">The branched-chain alpha-keto dehydrogenase complex catalyzes the overall conversion of alpha-keto acids to acyl-CoA and CO(2). It contains multiple copies of three enzymatic components: branched-chain alpha-keto acid decarboxylase (E1), lipoamide acyltransferase (E2) and lipoamide dehydrogenase (E3).</text>
</comment>